<dbReference type="PANTHER" id="PTHR13887">
    <property type="entry name" value="GLUTATHIONE S-TRANSFERASE KAPPA"/>
    <property type="match status" value="1"/>
</dbReference>
<dbReference type="InterPro" id="IPR001853">
    <property type="entry name" value="DSBA-like_thioredoxin_dom"/>
</dbReference>
<dbReference type="SUPFAM" id="SSF52833">
    <property type="entry name" value="Thioredoxin-like"/>
    <property type="match status" value="1"/>
</dbReference>
<dbReference type="AlphaFoldDB" id="A0A6G9QNE5"/>
<dbReference type="RefSeq" id="WP_167679784.1">
    <property type="nucleotide sequence ID" value="NZ_CP050313.1"/>
</dbReference>
<dbReference type="Proteomes" id="UP000502608">
    <property type="component" value="Chromosome"/>
</dbReference>
<proteinExistence type="predicted"/>
<dbReference type="Gene3D" id="3.40.30.10">
    <property type="entry name" value="Glutaredoxin"/>
    <property type="match status" value="1"/>
</dbReference>
<feature type="domain" description="DSBA-like thioredoxin" evidence="1">
    <location>
        <begin position="6"/>
        <end position="207"/>
    </location>
</feature>
<dbReference type="KEGG" id="saes:HBH39_16815"/>
<organism evidence="2 3">
    <name type="scientific">Shewanella aestuarii</name>
    <dbReference type="NCBI Taxonomy" id="1028752"/>
    <lineage>
        <taxon>Bacteria</taxon>
        <taxon>Pseudomonadati</taxon>
        <taxon>Pseudomonadota</taxon>
        <taxon>Gammaproteobacteria</taxon>
        <taxon>Alteromonadales</taxon>
        <taxon>Shewanellaceae</taxon>
        <taxon>Shewanella</taxon>
    </lineage>
</organism>
<dbReference type="InterPro" id="IPR036249">
    <property type="entry name" value="Thioredoxin-like_sf"/>
</dbReference>
<accession>A0A6G9QNE5</accession>
<dbReference type="Pfam" id="PF01323">
    <property type="entry name" value="DSBA"/>
    <property type="match status" value="1"/>
</dbReference>
<protein>
    <submittedName>
        <fullName evidence="2">DsbA family oxidoreductase</fullName>
    </submittedName>
</protein>
<name>A0A6G9QNE5_9GAMM</name>
<dbReference type="CDD" id="cd03024">
    <property type="entry name" value="DsbA_FrnE"/>
    <property type="match status" value="1"/>
</dbReference>
<dbReference type="EMBL" id="CP050313">
    <property type="protein sequence ID" value="QIR15928.1"/>
    <property type="molecule type" value="Genomic_DNA"/>
</dbReference>
<evidence type="ECO:0000313" key="3">
    <source>
        <dbReference type="Proteomes" id="UP000502608"/>
    </source>
</evidence>
<evidence type="ECO:0000259" key="1">
    <source>
        <dbReference type="Pfam" id="PF01323"/>
    </source>
</evidence>
<dbReference type="GO" id="GO:0016491">
    <property type="term" value="F:oxidoreductase activity"/>
    <property type="evidence" value="ECO:0007669"/>
    <property type="project" value="InterPro"/>
</dbReference>
<reference evidence="2 3" key="1">
    <citation type="submission" date="2020-03" db="EMBL/GenBank/DDBJ databases">
        <title>Complete genome sequence of Shewanella sp.</title>
        <authorList>
            <person name="Kim Y.-S."/>
            <person name="Kim S.-J."/>
            <person name="Jung H.-K."/>
            <person name="Kim K.-H."/>
        </authorList>
    </citation>
    <scope>NUCLEOTIDE SEQUENCE [LARGE SCALE GENOMIC DNA]</scope>
    <source>
        <strain evidence="2 3">PN3F2</strain>
    </source>
</reference>
<gene>
    <name evidence="2" type="ORF">HBH39_16815</name>
</gene>
<dbReference type="PANTHER" id="PTHR13887:SF41">
    <property type="entry name" value="THIOREDOXIN SUPERFAMILY PROTEIN"/>
    <property type="match status" value="1"/>
</dbReference>
<evidence type="ECO:0000313" key="2">
    <source>
        <dbReference type="EMBL" id="QIR15928.1"/>
    </source>
</evidence>
<keyword evidence="3" id="KW-1185">Reference proteome</keyword>
<sequence length="215" mass="24185">MGKIKLDLVSDIVCPWCIVGYKNLTKAINELGLQEQVELEWQPFELNSNMPPEGENLREHIMRKYGSTREQSDQARANLRAKGQEIGFTFNFSDDSKMVNTFDAHILLDFAKEHGKQTDLKLALFAAYFTDQQDVSNHQVLAAIVAGVGLDADQAMARLSQPEYRQHTRQQIQYWQGLGVSSVPTVVFNRSSAMNGAHPVESFKQVLSELVAKVD</sequence>